<keyword evidence="6" id="KW-0238">DNA-binding</keyword>
<dbReference type="EMBL" id="UIDG01000638">
    <property type="protein sequence ID" value="SUS08727.1"/>
    <property type="molecule type" value="Genomic_DNA"/>
</dbReference>
<dbReference type="SUPFAM" id="SSF143081">
    <property type="entry name" value="BB1717-like"/>
    <property type="match status" value="1"/>
</dbReference>
<dbReference type="PANTHER" id="PTHR13604">
    <property type="entry name" value="DC12-RELATED"/>
    <property type="match status" value="1"/>
</dbReference>
<dbReference type="GO" id="GO:0006508">
    <property type="term" value="P:proteolysis"/>
    <property type="evidence" value="ECO:0007669"/>
    <property type="project" value="UniProtKB-KW"/>
</dbReference>
<sequence length="223" mass="25289">MCGRFSQLRAWSELVRLYRVTASQTPLKLPPRYNIAPTQDVPVVRRTREGDERELVTMRWGLVPFWARDLKGGAKMINARAETIAERPAFRDAFQRRRCLVAADGFYEWEKTQAGKQPCRITVADCRPFAFAGLWERWRSSEGEAIESFTIIVTAANEQVRPLHDRMPMMLDVGQFGPWLDGGSGIKQLHALLRPYAGELTIRAVSTRVNSVANDDPGCIEPI</sequence>
<dbReference type="EC" id="3.4.-.-" evidence="8"/>
<dbReference type="PANTHER" id="PTHR13604:SF0">
    <property type="entry name" value="ABASIC SITE PROCESSING PROTEIN HMCES"/>
    <property type="match status" value="1"/>
</dbReference>
<dbReference type="Pfam" id="PF02586">
    <property type="entry name" value="SRAP"/>
    <property type="match status" value="1"/>
</dbReference>
<evidence type="ECO:0000256" key="2">
    <source>
        <dbReference type="ARBA" id="ARBA00022670"/>
    </source>
</evidence>
<dbReference type="GO" id="GO:0008233">
    <property type="term" value="F:peptidase activity"/>
    <property type="evidence" value="ECO:0007669"/>
    <property type="project" value="UniProtKB-KW"/>
</dbReference>
<evidence type="ECO:0000256" key="6">
    <source>
        <dbReference type="ARBA" id="ARBA00023125"/>
    </source>
</evidence>
<dbReference type="InterPro" id="IPR036590">
    <property type="entry name" value="SRAP-like"/>
</dbReference>
<name>A0A380TL27_9ZZZZ</name>
<dbReference type="GO" id="GO:0003697">
    <property type="term" value="F:single-stranded DNA binding"/>
    <property type="evidence" value="ECO:0007669"/>
    <property type="project" value="InterPro"/>
</dbReference>
<comment type="similarity">
    <text evidence="1">Belongs to the SOS response-associated peptidase family.</text>
</comment>
<dbReference type="AlphaFoldDB" id="A0A380TL27"/>
<evidence type="ECO:0000256" key="1">
    <source>
        <dbReference type="ARBA" id="ARBA00008136"/>
    </source>
</evidence>
<keyword evidence="3" id="KW-0227">DNA damage</keyword>
<evidence type="ECO:0000256" key="4">
    <source>
        <dbReference type="ARBA" id="ARBA00022801"/>
    </source>
</evidence>
<evidence type="ECO:0000256" key="7">
    <source>
        <dbReference type="ARBA" id="ARBA00023239"/>
    </source>
</evidence>
<keyword evidence="5" id="KW-0190">Covalent protein-DNA linkage</keyword>
<reference evidence="8" key="1">
    <citation type="submission" date="2018-07" db="EMBL/GenBank/DDBJ databases">
        <authorList>
            <person name="Quirk P.G."/>
            <person name="Krulwich T.A."/>
        </authorList>
    </citation>
    <scope>NUCLEOTIDE SEQUENCE</scope>
</reference>
<keyword evidence="4 8" id="KW-0378">Hydrolase</keyword>
<dbReference type="InterPro" id="IPR003738">
    <property type="entry name" value="SRAP"/>
</dbReference>
<dbReference type="GO" id="GO:0106300">
    <property type="term" value="P:protein-DNA covalent cross-linking repair"/>
    <property type="evidence" value="ECO:0007669"/>
    <property type="project" value="InterPro"/>
</dbReference>
<dbReference type="GO" id="GO:0016829">
    <property type="term" value="F:lyase activity"/>
    <property type="evidence" value="ECO:0007669"/>
    <property type="project" value="UniProtKB-KW"/>
</dbReference>
<gene>
    <name evidence="8" type="ORF">DF3PB_830013</name>
</gene>
<evidence type="ECO:0000256" key="5">
    <source>
        <dbReference type="ARBA" id="ARBA00023124"/>
    </source>
</evidence>
<proteinExistence type="inferred from homology"/>
<dbReference type="Gene3D" id="3.90.1680.10">
    <property type="entry name" value="SOS response associated peptidase-like"/>
    <property type="match status" value="1"/>
</dbReference>
<accession>A0A380TL27</accession>
<evidence type="ECO:0000313" key="8">
    <source>
        <dbReference type="EMBL" id="SUS08727.1"/>
    </source>
</evidence>
<evidence type="ECO:0000256" key="3">
    <source>
        <dbReference type="ARBA" id="ARBA00022763"/>
    </source>
</evidence>
<organism evidence="8">
    <name type="scientific">metagenome</name>
    <dbReference type="NCBI Taxonomy" id="256318"/>
    <lineage>
        <taxon>unclassified sequences</taxon>
        <taxon>metagenomes</taxon>
    </lineage>
</organism>
<protein>
    <submittedName>
        <fullName evidence="8">Putative SOS response-associated peptidase</fullName>
        <ecNumber evidence="8">3.4.-.-</ecNumber>
    </submittedName>
</protein>
<keyword evidence="2" id="KW-0645">Protease</keyword>
<keyword evidence="7" id="KW-0456">Lyase</keyword>